<feature type="transmembrane region" description="Helical" evidence="1">
    <location>
        <begin position="26"/>
        <end position="46"/>
    </location>
</feature>
<dbReference type="AlphaFoldDB" id="A0A2U2I657"/>
<organism evidence="2 3">
    <name type="scientific">Massilia glaciei</name>
    <dbReference type="NCBI Taxonomy" id="1524097"/>
    <lineage>
        <taxon>Bacteria</taxon>
        <taxon>Pseudomonadati</taxon>
        <taxon>Pseudomonadota</taxon>
        <taxon>Betaproteobacteria</taxon>
        <taxon>Burkholderiales</taxon>
        <taxon>Oxalobacteraceae</taxon>
        <taxon>Telluria group</taxon>
        <taxon>Massilia</taxon>
    </lineage>
</organism>
<keyword evidence="1" id="KW-0472">Membrane</keyword>
<comment type="caution">
    <text evidence="2">The sequence shown here is derived from an EMBL/GenBank/DDBJ whole genome shotgun (WGS) entry which is preliminary data.</text>
</comment>
<gene>
    <name evidence="2" type="ORF">C7C56_002895</name>
</gene>
<evidence type="ECO:0000313" key="3">
    <source>
        <dbReference type="Proteomes" id="UP000241421"/>
    </source>
</evidence>
<proteinExistence type="predicted"/>
<evidence type="ECO:0000313" key="2">
    <source>
        <dbReference type="EMBL" id="PWF55236.1"/>
    </source>
</evidence>
<protein>
    <submittedName>
        <fullName evidence="2">Uncharacterized protein</fullName>
    </submittedName>
</protein>
<reference evidence="2 3" key="1">
    <citation type="submission" date="2018-04" db="EMBL/GenBank/DDBJ databases">
        <title>Massilia violaceinigra sp. nov., a novel purple-pigmented bacterium isolated from Tianshan glacier, Xinjiang, China.</title>
        <authorList>
            <person name="Wang H."/>
        </authorList>
    </citation>
    <scope>NUCLEOTIDE SEQUENCE [LARGE SCALE GENOMIC DNA]</scope>
    <source>
        <strain evidence="2 3">B448-2</strain>
    </source>
</reference>
<feature type="transmembrane region" description="Helical" evidence="1">
    <location>
        <begin position="58"/>
        <end position="84"/>
    </location>
</feature>
<keyword evidence="3" id="KW-1185">Reference proteome</keyword>
<dbReference type="OrthoDB" id="7580644at2"/>
<keyword evidence="1" id="KW-0812">Transmembrane</keyword>
<feature type="transmembrane region" description="Helical" evidence="1">
    <location>
        <begin position="104"/>
        <end position="126"/>
    </location>
</feature>
<accession>A0A2U2I657</accession>
<name>A0A2U2I657_9BURK</name>
<evidence type="ECO:0000256" key="1">
    <source>
        <dbReference type="SAM" id="Phobius"/>
    </source>
</evidence>
<dbReference type="Proteomes" id="UP000241421">
    <property type="component" value="Unassembled WGS sequence"/>
</dbReference>
<sequence>MGLVISAALALGVGLACSLARFDRERVFYPTLMIVIALYYALFAVIGGAPGALLAESLAITVFAGAALAGFRINLWIVVAALAAHGLYDALHGALIHNPGVPPWWPAFCLGYDLAAAGYLAVLLLLSPPLSQPQTKRTA</sequence>
<dbReference type="EMBL" id="PXWF02000041">
    <property type="protein sequence ID" value="PWF55236.1"/>
    <property type="molecule type" value="Genomic_DNA"/>
</dbReference>
<keyword evidence="1" id="KW-1133">Transmembrane helix</keyword>